<evidence type="ECO:0000313" key="8">
    <source>
        <dbReference type="Proteomes" id="UP001197492"/>
    </source>
</evidence>
<dbReference type="CDD" id="cd03230">
    <property type="entry name" value="ABC_DR_subfamily_A"/>
    <property type="match status" value="1"/>
</dbReference>
<keyword evidence="8" id="KW-1185">Reference proteome</keyword>
<evidence type="ECO:0000256" key="1">
    <source>
        <dbReference type="ARBA" id="ARBA00022448"/>
    </source>
</evidence>
<dbReference type="PANTHER" id="PTHR42939">
    <property type="entry name" value="ABC TRANSPORTER ATP-BINDING PROTEIN ALBC-RELATED"/>
    <property type="match status" value="1"/>
</dbReference>
<dbReference type="PROSITE" id="PS50893">
    <property type="entry name" value="ABC_TRANSPORTER_2"/>
    <property type="match status" value="1"/>
</dbReference>
<dbReference type="EMBL" id="JAHOEF010000006">
    <property type="protein sequence ID" value="MBV3381967.1"/>
    <property type="molecule type" value="Genomic_DNA"/>
</dbReference>
<dbReference type="Pfam" id="PF00005">
    <property type="entry name" value="ABC_tran"/>
    <property type="match status" value="1"/>
</dbReference>
<evidence type="ECO:0000313" key="5">
    <source>
        <dbReference type="EMBL" id="MBV3381967.1"/>
    </source>
</evidence>
<dbReference type="Proteomes" id="UP001197492">
    <property type="component" value="Unassembled WGS sequence"/>
</dbReference>
<accession>A0AAW4MRX5</accession>
<keyword evidence="3 5" id="KW-0067">ATP-binding</keyword>
<evidence type="ECO:0000313" key="6">
    <source>
        <dbReference type="EMBL" id="MBV3391992.1"/>
    </source>
</evidence>
<sequence length="296" mass="34126">MIKVKDLYKVIDGEVVLDYLNMQVEEGSIYGLIGPNGAGKTTLIRHLVGVLKQDAGKIFIESQPVYENIEIKRKIGYISDEMYFIETNLEKNAKVYKDLYPSWNQERFEELYKTFKLNPTKKIQTFSKGMRKQASFCLIMSAMPKYLILDEPIDGLDPVARKLVWKYIIDDVAQRNLTVLISSHNLKELEGIVDHVGILYKGKIMKEFDLEYIQTHIHKIQVSFGDKEVHLDDLNIAYQEERGSVKILIIEDSLSNIRKVIGDQSPLIFDILPLSLEELFIYEVGGEDDDVQKLIF</sequence>
<evidence type="ECO:0000256" key="2">
    <source>
        <dbReference type="ARBA" id="ARBA00022741"/>
    </source>
</evidence>
<evidence type="ECO:0000256" key="3">
    <source>
        <dbReference type="ARBA" id="ARBA00022840"/>
    </source>
</evidence>
<dbReference type="EMBL" id="JAHOEL010000006">
    <property type="protein sequence ID" value="MBV3391992.1"/>
    <property type="molecule type" value="Genomic_DNA"/>
</dbReference>
<dbReference type="GO" id="GO:0005524">
    <property type="term" value="F:ATP binding"/>
    <property type="evidence" value="ECO:0007669"/>
    <property type="project" value="UniProtKB-KW"/>
</dbReference>
<gene>
    <name evidence="5" type="ORF">KSV97_01745</name>
    <name evidence="6" type="ORF">KSW06_01760</name>
</gene>
<keyword evidence="1" id="KW-0813">Transport</keyword>
<dbReference type="PANTHER" id="PTHR42939:SF1">
    <property type="entry name" value="ABC TRANSPORTER ATP-BINDING PROTEIN ALBC-RELATED"/>
    <property type="match status" value="1"/>
</dbReference>
<evidence type="ECO:0000259" key="4">
    <source>
        <dbReference type="PROSITE" id="PS50893"/>
    </source>
</evidence>
<organism evidence="5 7">
    <name type="scientific">Catenibacterium mitsuokai</name>
    <dbReference type="NCBI Taxonomy" id="100886"/>
    <lineage>
        <taxon>Bacteria</taxon>
        <taxon>Bacillati</taxon>
        <taxon>Bacillota</taxon>
        <taxon>Erysipelotrichia</taxon>
        <taxon>Erysipelotrichales</taxon>
        <taxon>Coprobacillaceae</taxon>
        <taxon>Catenibacterium</taxon>
    </lineage>
</organism>
<dbReference type="RefSeq" id="WP_217747031.1">
    <property type="nucleotide sequence ID" value="NZ_JAHOEB010000006.1"/>
</dbReference>
<comment type="caution">
    <text evidence="5">The sequence shown here is derived from an EMBL/GenBank/DDBJ whole genome shotgun (WGS) entry which is preliminary data.</text>
</comment>
<keyword evidence="2" id="KW-0547">Nucleotide-binding</keyword>
<dbReference type="SMART" id="SM00382">
    <property type="entry name" value="AAA"/>
    <property type="match status" value="1"/>
</dbReference>
<dbReference type="InterPro" id="IPR051782">
    <property type="entry name" value="ABC_Transporter_VariousFunc"/>
</dbReference>
<dbReference type="InterPro" id="IPR003593">
    <property type="entry name" value="AAA+_ATPase"/>
</dbReference>
<dbReference type="GO" id="GO:0016887">
    <property type="term" value="F:ATP hydrolysis activity"/>
    <property type="evidence" value="ECO:0007669"/>
    <property type="project" value="InterPro"/>
</dbReference>
<feature type="domain" description="ABC transporter" evidence="4">
    <location>
        <begin position="2"/>
        <end position="226"/>
    </location>
</feature>
<protein>
    <submittedName>
        <fullName evidence="5">ABC transporter ATP-binding protein</fullName>
    </submittedName>
</protein>
<dbReference type="Proteomes" id="UP001196408">
    <property type="component" value="Unassembled WGS sequence"/>
</dbReference>
<dbReference type="InterPro" id="IPR003439">
    <property type="entry name" value="ABC_transporter-like_ATP-bd"/>
</dbReference>
<dbReference type="AlphaFoldDB" id="A0AAW4MRX5"/>
<evidence type="ECO:0000313" key="7">
    <source>
        <dbReference type="Proteomes" id="UP001196408"/>
    </source>
</evidence>
<proteinExistence type="predicted"/>
<reference evidence="5 8" key="1">
    <citation type="submission" date="2021-06" db="EMBL/GenBank/DDBJ databases">
        <title>Collection of gut derived symbiotic bacterial strains cultured from healthy donors.</title>
        <authorList>
            <person name="Lin H."/>
            <person name="Littmann E."/>
            <person name="Pamer E.G."/>
        </authorList>
    </citation>
    <scope>NUCLEOTIDE SEQUENCE</scope>
    <source>
        <strain evidence="6 8">MSK.21.70</strain>
        <strain evidence="5">MSK.21.82</strain>
    </source>
</reference>
<name>A0AAW4MRX5_9FIRM</name>